<sequence>MAWQLDIHVLDVGQGQSVLVVASDAAAGAGATRTLLIDGGHQQSAPDIRRGIAAAGVDRVDVMISTNYDVDHLGGLIGLLRADNAWQLADYVAAAAVAAAVPHAASTSDFHVAAAAAAIALLRGVPATDVPRINSIVNLMLLSVPPMANDVVRAGFAMNETEDAINGWISTGMPLGATLARTVQQRLNYAHAVAVTAGQWLALPQAGITAKAAEALTWMLCATAQIPMVSTEGLFRNTRVIDIGNLPAASPWWPLALAGAVETVAGTRVTAPGFVARPYGFPALGTELLWAGGAPANAATAPVAVMVSGRRRAWQGPNPSAAVNADTPSNNASIGVVVRFNNFAFMTCGDLPHDGEDALGAALTTHPLPTAAGGGATAPAPTRIAAYTCGHHGASTATSNPLVPQAFLNSATPVTPIISCGANLYPHPHGQTTARLQAAVSVAAFYLTNCRHARLEVPYSPGPGVPAVPQQGHPQKGRIAGDNGGPGGHAGDISLQVTQAASQAAAGAGQYSVSYWDQALAAPVPGGAPAPGAVTNIVNF</sequence>
<dbReference type="InterPro" id="IPR036866">
    <property type="entry name" value="RibonucZ/Hydroxyglut_hydro"/>
</dbReference>
<dbReference type="SUPFAM" id="SSF56281">
    <property type="entry name" value="Metallo-hydrolase/oxidoreductase"/>
    <property type="match status" value="1"/>
</dbReference>
<dbReference type="PANTHER" id="PTHR30619:SF1">
    <property type="entry name" value="RECOMBINATION PROTEIN 2"/>
    <property type="match status" value="1"/>
</dbReference>
<evidence type="ECO:0000313" key="2">
    <source>
        <dbReference type="EMBL" id="QIQ06060.1"/>
    </source>
</evidence>
<evidence type="ECO:0008006" key="4">
    <source>
        <dbReference type="Google" id="ProtNLM"/>
    </source>
</evidence>
<feature type="region of interest" description="Disordered" evidence="1">
    <location>
        <begin position="469"/>
        <end position="492"/>
    </location>
</feature>
<gene>
    <name evidence="2" type="ORF">HA039_30475</name>
</gene>
<reference evidence="2 3" key="1">
    <citation type="submission" date="2020-03" db="EMBL/GenBank/DDBJ databases">
        <title>A novel species.</title>
        <authorList>
            <person name="Gao J."/>
        </authorList>
    </citation>
    <scope>NUCLEOTIDE SEQUENCE [LARGE SCALE GENOMIC DNA]</scope>
    <source>
        <strain evidence="2 3">QMT-12</strain>
    </source>
</reference>
<organism evidence="2 3">
    <name type="scientific">Streptomyces liangshanensis</name>
    <dbReference type="NCBI Taxonomy" id="2717324"/>
    <lineage>
        <taxon>Bacteria</taxon>
        <taxon>Bacillati</taxon>
        <taxon>Actinomycetota</taxon>
        <taxon>Actinomycetes</taxon>
        <taxon>Kitasatosporales</taxon>
        <taxon>Streptomycetaceae</taxon>
        <taxon>Streptomyces</taxon>
    </lineage>
</organism>
<dbReference type="RefSeq" id="WP_167034765.1">
    <property type="nucleotide sequence ID" value="NZ_CP050177.1"/>
</dbReference>
<dbReference type="Proteomes" id="UP000501179">
    <property type="component" value="Chromosome"/>
</dbReference>
<dbReference type="AlphaFoldDB" id="A0A6G9H6E0"/>
<dbReference type="Gene3D" id="3.60.15.10">
    <property type="entry name" value="Ribonuclease Z/Hydroxyacylglutathione hydrolase-like"/>
    <property type="match status" value="2"/>
</dbReference>
<name>A0A6G9H6E0_9ACTN</name>
<dbReference type="EMBL" id="CP050177">
    <property type="protein sequence ID" value="QIQ06060.1"/>
    <property type="molecule type" value="Genomic_DNA"/>
</dbReference>
<protein>
    <recommendedName>
        <fullName evidence="4">MBL fold metallo-hydrolase</fullName>
    </recommendedName>
</protein>
<proteinExistence type="predicted"/>
<evidence type="ECO:0000256" key="1">
    <source>
        <dbReference type="SAM" id="MobiDB-lite"/>
    </source>
</evidence>
<dbReference type="InterPro" id="IPR052159">
    <property type="entry name" value="Competence_DNA_uptake"/>
</dbReference>
<evidence type="ECO:0000313" key="3">
    <source>
        <dbReference type="Proteomes" id="UP000501179"/>
    </source>
</evidence>
<keyword evidence="3" id="KW-1185">Reference proteome</keyword>
<dbReference type="PANTHER" id="PTHR30619">
    <property type="entry name" value="DNA INTERNALIZATION/COMPETENCE PROTEIN COMEC/REC2"/>
    <property type="match status" value="1"/>
</dbReference>
<accession>A0A6G9H6E0</accession>
<dbReference type="KEGG" id="slia:HA039_30475"/>